<dbReference type="EMBL" id="HBIW01025699">
    <property type="protein sequence ID" value="CAE0706714.1"/>
    <property type="molecule type" value="Transcribed_RNA"/>
</dbReference>
<dbReference type="EMBL" id="CAKKNE010000002">
    <property type="protein sequence ID" value="CAH0368936.1"/>
    <property type="molecule type" value="Genomic_DNA"/>
</dbReference>
<organism evidence="1">
    <name type="scientific">Pelagomonas calceolata</name>
    <dbReference type="NCBI Taxonomy" id="35677"/>
    <lineage>
        <taxon>Eukaryota</taxon>
        <taxon>Sar</taxon>
        <taxon>Stramenopiles</taxon>
        <taxon>Ochrophyta</taxon>
        <taxon>Pelagophyceae</taxon>
        <taxon>Pelagomonadales</taxon>
        <taxon>Pelagomonadaceae</taxon>
        <taxon>Pelagomonas</taxon>
    </lineage>
</organism>
<evidence type="ECO:0000313" key="2">
    <source>
        <dbReference type="EMBL" id="CAH0368936.1"/>
    </source>
</evidence>
<reference evidence="2" key="2">
    <citation type="submission" date="2021-11" db="EMBL/GenBank/DDBJ databases">
        <authorList>
            <consortium name="Genoscope - CEA"/>
            <person name="William W."/>
        </authorList>
    </citation>
    <scope>NUCLEOTIDE SEQUENCE</scope>
</reference>
<reference evidence="1" key="1">
    <citation type="submission" date="2021-01" db="EMBL/GenBank/DDBJ databases">
        <authorList>
            <person name="Corre E."/>
            <person name="Pelletier E."/>
            <person name="Niang G."/>
            <person name="Scheremetjew M."/>
            <person name="Finn R."/>
            <person name="Kale V."/>
            <person name="Holt S."/>
            <person name="Cochrane G."/>
            <person name="Meng A."/>
            <person name="Brown T."/>
            <person name="Cohen L."/>
        </authorList>
    </citation>
    <scope>NUCLEOTIDE SEQUENCE</scope>
    <source>
        <strain evidence="1">CCMP1756</strain>
    </source>
</reference>
<evidence type="ECO:0000313" key="1">
    <source>
        <dbReference type="EMBL" id="CAE0706714.1"/>
    </source>
</evidence>
<name>A0A7S4A7X8_9STRA</name>
<dbReference type="Proteomes" id="UP000789595">
    <property type="component" value="Unassembled WGS sequence"/>
</dbReference>
<gene>
    <name evidence="1" type="ORF">PCAL00307_LOCUS22165</name>
    <name evidence="2" type="ORF">PECAL_2P20370</name>
</gene>
<accession>A0A7S4A7X8</accession>
<keyword evidence="3" id="KW-1185">Reference proteome</keyword>
<proteinExistence type="predicted"/>
<protein>
    <submittedName>
        <fullName evidence="1">Uncharacterized protein</fullName>
    </submittedName>
</protein>
<dbReference type="AlphaFoldDB" id="A0A7S4A7X8"/>
<sequence>MGEPIPVTIKFDEDRYNEDKRVFVVKMSLPASWAAKPAAKILKYYVKKFNENYPDDPVDATKCRIMIDRDRTIINLETPVANAVAPHDELTISLDPEHELHEADLHEAALQDKLPPPKSGKASV</sequence>
<evidence type="ECO:0000313" key="3">
    <source>
        <dbReference type="Proteomes" id="UP000789595"/>
    </source>
</evidence>